<dbReference type="EMBL" id="GFPF01010500">
    <property type="protein sequence ID" value="MAA21646.1"/>
    <property type="molecule type" value="Transcribed_RNA"/>
</dbReference>
<protein>
    <submittedName>
        <fullName evidence="1">Peroxisomal targeting signal type 2 receptor</fullName>
    </submittedName>
</protein>
<dbReference type="AlphaFoldDB" id="A0A224YVL3"/>
<name>A0A224YVL3_9ACAR</name>
<evidence type="ECO:0000313" key="1">
    <source>
        <dbReference type="EMBL" id="MAA21646.1"/>
    </source>
</evidence>
<keyword evidence="1" id="KW-0675">Receptor</keyword>
<sequence length="123" mass="14333">MIQQERYATTNRHGYSVRYSPFNPTIFACATAQNYGIQGRVTPSLPAVRLYSFHKILNGLLFLFIRTRNALYPRLCAGNADSVGESFRMALRPLRRDLERAGGRCCYRSWRRREYNIHRTEPS</sequence>
<accession>A0A224YVL3</accession>
<dbReference type="PROSITE" id="PS51257">
    <property type="entry name" value="PROKAR_LIPOPROTEIN"/>
    <property type="match status" value="1"/>
</dbReference>
<proteinExistence type="predicted"/>
<reference evidence="1" key="1">
    <citation type="journal article" date="2017" name="Parasit. Vectors">
        <title>Sialotranscriptomics of Rhipicephalus zambeziensis reveals intricate expression profiles of secretory proteins and suggests tight temporal transcriptional regulation during blood-feeding.</title>
        <authorList>
            <person name="de Castro M.H."/>
            <person name="de Klerk D."/>
            <person name="Pienaar R."/>
            <person name="Rees D.J.G."/>
            <person name="Mans B.J."/>
        </authorList>
    </citation>
    <scope>NUCLEOTIDE SEQUENCE</scope>
    <source>
        <tissue evidence="1">Salivary glands</tissue>
    </source>
</reference>
<organism evidence="1">
    <name type="scientific">Rhipicephalus zambeziensis</name>
    <dbReference type="NCBI Taxonomy" id="60191"/>
    <lineage>
        <taxon>Eukaryota</taxon>
        <taxon>Metazoa</taxon>
        <taxon>Ecdysozoa</taxon>
        <taxon>Arthropoda</taxon>
        <taxon>Chelicerata</taxon>
        <taxon>Arachnida</taxon>
        <taxon>Acari</taxon>
        <taxon>Parasitiformes</taxon>
        <taxon>Ixodida</taxon>
        <taxon>Ixodoidea</taxon>
        <taxon>Ixodidae</taxon>
        <taxon>Rhipicephalinae</taxon>
        <taxon>Rhipicephalus</taxon>
        <taxon>Rhipicephalus</taxon>
    </lineage>
</organism>